<evidence type="ECO:0000256" key="2">
    <source>
        <dbReference type="ARBA" id="ARBA00022723"/>
    </source>
</evidence>
<dbReference type="EMBL" id="HBUF01105339">
    <property type="protein sequence ID" value="CAG6639079.1"/>
    <property type="molecule type" value="Transcribed_RNA"/>
</dbReference>
<protein>
    <submittedName>
        <fullName evidence="7">Zinc finger BED domain-containing protein 1</fullName>
    </submittedName>
</protein>
<dbReference type="AlphaFoldDB" id="A0A8D8VZ87"/>
<accession>A0A8D8VZ87</accession>
<dbReference type="InterPro" id="IPR012337">
    <property type="entry name" value="RNaseH-like_sf"/>
</dbReference>
<evidence type="ECO:0000256" key="3">
    <source>
        <dbReference type="ARBA" id="ARBA00022771"/>
    </source>
</evidence>
<dbReference type="Pfam" id="PF05699">
    <property type="entry name" value="Dimer_Tnp_hAT"/>
    <property type="match status" value="1"/>
</dbReference>
<name>A0A8D8VZ87_9HEMI</name>
<dbReference type="PANTHER" id="PTHR46481">
    <property type="entry name" value="ZINC FINGER BED DOMAIN-CONTAINING PROTEIN 4"/>
    <property type="match status" value="1"/>
</dbReference>
<dbReference type="InterPro" id="IPR052035">
    <property type="entry name" value="ZnF_BED_domain_contain"/>
</dbReference>
<feature type="domain" description="HAT C-terminal dimerisation" evidence="6">
    <location>
        <begin position="233"/>
        <end position="312"/>
    </location>
</feature>
<evidence type="ECO:0000313" key="7">
    <source>
        <dbReference type="EMBL" id="CAG6639079.1"/>
    </source>
</evidence>
<reference evidence="7" key="1">
    <citation type="submission" date="2021-05" db="EMBL/GenBank/DDBJ databases">
        <authorList>
            <person name="Alioto T."/>
            <person name="Alioto T."/>
            <person name="Gomez Garrido J."/>
        </authorList>
    </citation>
    <scope>NUCLEOTIDE SEQUENCE</scope>
</reference>
<evidence type="ECO:0000256" key="4">
    <source>
        <dbReference type="ARBA" id="ARBA00022833"/>
    </source>
</evidence>
<evidence type="ECO:0000259" key="6">
    <source>
        <dbReference type="Pfam" id="PF05699"/>
    </source>
</evidence>
<dbReference type="GO" id="GO:0008270">
    <property type="term" value="F:zinc ion binding"/>
    <property type="evidence" value="ECO:0007669"/>
    <property type="project" value="UniProtKB-KW"/>
</dbReference>
<dbReference type="GO" id="GO:0005634">
    <property type="term" value="C:nucleus"/>
    <property type="evidence" value="ECO:0007669"/>
    <property type="project" value="UniProtKB-SubCell"/>
</dbReference>
<evidence type="ECO:0000256" key="5">
    <source>
        <dbReference type="ARBA" id="ARBA00023242"/>
    </source>
</evidence>
<keyword evidence="3" id="KW-0863">Zinc-finger</keyword>
<proteinExistence type="predicted"/>
<dbReference type="InterPro" id="IPR008906">
    <property type="entry name" value="HATC_C_dom"/>
</dbReference>
<comment type="subcellular location">
    <subcellularLocation>
        <location evidence="1">Nucleus</location>
    </subcellularLocation>
</comment>
<dbReference type="GO" id="GO:0046983">
    <property type="term" value="F:protein dimerization activity"/>
    <property type="evidence" value="ECO:0007669"/>
    <property type="project" value="InterPro"/>
</dbReference>
<dbReference type="PANTHER" id="PTHR46481:SF10">
    <property type="entry name" value="ZINC FINGER BED DOMAIN-CONTAINING PROTEIN 39"/>
    <property type="match status" value="1"/>
</dbReference>
<dbReference type="SUPFAM" id="SSF53098">
    <property type="entry name" value="Ribonuclease H-like"/>
    <property type="match status" value="1"/>
</dbReference>
<sequence>MTPLRLIQDVPTRWNSTYYMFDRVLTLKVPLISAMADLEYESSICHADWQQIAQCRDALRKFEQATQIVSAEKDIVLSKLNYVMEELLAHTKVLKNIECSPQLTEFHGVLYKECVERFSRLEMSSSKCLLNEATVLDPRLKNHGFGIQGSYKETRKSIELRCVNIVLHNNSTSTATTSTIPTFTATTSTASTSTAITSTPVTATDDCFWNKFDGKVNNLVHQNTPPVVKVITEIDRYIAEPLLQRDEDPLKWWEQCKTVYPTLYELMLKRMCLQATSVPSERVFSKSGEILNAKRSRLTNSRFSQIVFLNCNLK</sequence>
<organism evidence="7">
    <name type="scientific">Cacopsylla melanoneura</name>
    <dbReference type="NCBI Taxonomy" id="428564"/>
    <lineage>
        <taxon>Eukaryota</taxon>
        <taxon>Metazoa</taxon>
        <taxon>Ecdysozoa</taxon>
        <taxon>Arthropoda</taxon>
        <taxon>Hexapoda</taxon>
        <taxon>Insecta</taxon>
        <taxon>Pterygota</taxon>
        <taxon>Neoptera</taxon>
        <taxon>Paraneoptera</taxon>
        <taxon>Hemiptera</taxon>
        <taxon>Sternorrhyncha</taxon>
        <taxon>Psylloidea</taxon>
        <taxon>Psyllidae</taxon>
        <taxon>Psyllinae</taxon>
        <taxon>Cacopsylla</taxon>
    </lineage>
</organism>
<keyword evidence="4" id="KW-0862">Zinc</keyword>
<keyword evidence="2" id="KW-0479">Metal-binding</keyword>
<evidence type="ECO:0000256" key="1">
    <source>
        <dbReference type="ARBA" id="ARBA00004123"/>
    </source>
</evidence>
<keyword evidence="5" id="KW-0539">Nucleus</keyword>